<evidence type="ECO:0000313" key="1">
    <source>
        <dbReference type="EMBL" id="GKH00767.1"/>
    </source>
</evidence>
<comment type="caution">
    <text evidence="1">The sequence shown here is derived from an EMBL/GenBank/DDBJ whole genome shotgun (WGS) entry which is preliminary data.</text>
</comment>
<evidence type="ECO:0000313" key="2">
    <source>
        <dbReference type="Proteomes" id="UP001055091"/>
    </source>
</evidence>
<reference evidence="1" key="1">
    <citation type="submission" date="2022-01" db="EMBL/GenBank/DDBJ databases">
        <title>Novel bile acid biosynthetic pathways are enriched in the microbiome of centenarians.</title>
        <authorList>
            <person name="Sato Y."/>
            <person name="Atarashi K."/>
            <person name="Plichta R.D."/>
            <person name="Arai Y."/>
            <person name="Sasajima S."/>
            <person name="Kearney M.S."/>
            <person name="Suda W."/>
            <person name="Takeshita K."/>
            <person name="Sasaki T."/>
            <person name="Okamoto S."/>
            <person name="Skelly N.A."/>
            <person name="Okamura Y."/>
            <person name="Vlamakis H."/>
            <person name="Li Y."/>
            <person name="Tanoue T."/>
            <person name="Takei H."/>
            <person name="Nittono H."/>
            <person name="Narushima S."/>
            <person name="Irie J."/>
            <person name="Itoh H."/>
            <person name="Moriya K."/>
            <person name="Sugiura Y."/>
            <person name="Suematsu M."/>
            <person name="Moritoki N."/>
            <person name="Shibata S."/>
            <person name="Littman R.D."/>
            <person name="Fischbach A.M."/>
            <person name="Uwamino Y."/>
            <person name="Inoue T."/>
            <person name="Honda A."/>
            <person name="Hattori M."/>
            <person name="Murai T."/>
            <person name="Xavier J.R."/>
            <person name="Hirose N."/>
            <person name="Honda K."/>
        </authorList>
    </citation>
    <scope>NUCLEOTIDE SEQUENCE</scope>
    <source>
        <strain evidence="1">CE91-St55</strain>
    </source>
</reference>
<name>A0AA37JIE6_9FIRM</name>
<accession>A0AA37JIE6</accession>
<sequence>MLTINRLLETMLPQVATSIDMEDYQELGKIARSYSIGDSEGFSAIHKMGSQSS</sequence>
<dbReference type="EMBL" id="BQNJ01000001">
    <property type="protein sequence ID" value="GKH00767.1"/>
    <property type="molecule type" value="Genomic_DNA"/>
</dbReference>
<dbReference type="AlphaFoldDB" id="A0AA37JIE6"/>
<protein>
    <submittedName>
        <fullName evidence="1">Uncharacterized protein</fullName>
    </submittedName>
</protein>
<organism evidence="1 2">
    <name type="scientific">Hungatella hathewayi</name>
    <dbReference type="NCBI Taxonomy" id="154046"/>
    <lineage>
        <taxon>Bacteria</taxon>
        <taxon>Bacillati</taxon>
        <taxon>Bacillota</taxon>
        <taxon>Clostridia</taxon>
        <taxon>Lachnospirales</taxon>
        <taxon>Lachnospiraceae</taxon>
        <taxon>Hungatella</taxon>
    </lineage>
</organism>
<dbReference type="Proteomes" id="UP001055091">
    <property type="component" value="Unassembled WGS sequence"/>
</dbReference>
<proteinExistence type="predicted"/>
<gene>
    <name evidence="1" type="ORF">CE91St55_27480</name>
</gene>